<keyword evidence="2" id="KW-1185">Reference proteome</keyword>
<dbReference type="AlphaFoldDB" id="A0AAE0PGE5"/>
<proteinExistence type="predicted"/>
<evidence type="ECO:0000313" key="2">
    <source>
        <dbReference type="Proteomes" id="UP001281003"/>
    </source>
</evidence>
<organism evidence="1 2">
    <name type="scientific">Sordaria brevicollis</name>
    <dbReference type="NCBI Taxonomy" id="83679"/>
    <lineage>
        <taxon>Eukaryota</taxon>
        <taxon>Fungi</taxon>
        <taxon>Dikarya</taxon>
        <taxon>Ascomycota</taxon>
        <taxon>Pezizomycotina</taxon>
        <taxon>Sordariomycetes</taxon>
        <taxon>Sordariomycetidae</taxon>
        <taxon>Sordariales</taxon>
        <taxon>Sordariaceae</taxon>
        <taxon>Sordaria</taxon>
    </lineage>
</organism>
<reference evidence="1" key="1">
    <citation type="journal article" date="2023" name="Mol. Phylogenet. Evol.">
        <title>Genome-scale phylogeny and comparative genomics of the fungal order Sordariales.</title>
        <authorList>
            <person name="Hensen N."/>
            <person name="Bonometti L."/>
            <person name="Westerberg I."/>
            <person name="Brannstrom I.O."/>
            <person name="Guillou S."/>
            <person name="Cros-Aarteil S."/>
            <person name="Calhoun S."/>
            <person name="Haridas S."/>
            <person name="Kuo A."/>
            <person name="Mondo S."/>
            <person name="Pangilinan J."/>
            <person name="Riley R."/>
            <person name="LaButti K."/>
            <person name="Andreopoulos B."/>
            <person name="Lipzen A."/>
            <person name="Chen C."/>
            <person name="Yan M."/>
            <person name="Daum C."/>
            <person name="Ng V."/>
            <person name="Clum A."/>
            <person name="Steindorff A."/>
            <person name="Ohm R.A."/>
            <person name="Martin F."/>
            <person name="Silar P."/>
            <person name="Natvig D.O."/>
            <person name="Lalanne C."/>
            <person name="Gautier V."/>
            <person name="Ament-Velasquez S.L."/>
            <person name="Kruys A."/>
            <person name="Hutchinson M.I."/>
            <person name="Powell A.J."/>
            <person name="Barry K."/>
            <person name="Miller A.N."/>
            <person name="Grigoriev I.V."/>
            <person name="Debuchy R."/>
            <person name="Gladieux P."/>
            <person name="Hiltunen Thoren M."/>
            <person name="Johannesson H."/>
        </authorList>
    </citation>
    <scope>NUCLEOTIDE SEQUENCE</scope>
    <source>
        <strain evidence="1">FGSC 1904</strain>
    </source>
</reference>
<gene>
    <name evidence="1" type="ORF">B0T20DRAFT_409959</name>
</gene>
<reference evidence="1" key="2">
    <citation type="submission" date="2023-07" db="EMBL/GenBank/DDBJ databases">
        <authorList>
            <consortium name="Lawrence Berkeley National Laboratory"/>
            <person name="Haridas S."/>
            <person name="Hensen N."/>
            <person name="Bonometti L."/>
            <person name="Westerberg I."/>
            <person name="Brannstrom I.O."/>
            <person name="Guillou S."/>
            <person name="Cros-Aarteil S."/>
            <person name="Calhoun S."/>
            <person name="Kuo A."/>
            <person name="Mondo S."/>
            <person name="Pangilinan J."/>
            <person name="Riley R."/>
            <person name="LaButti K."/>
            <person name="Andreopoulos B."/>
            <person name="Lipzen A."/>
            <person name="Chen C."/>
            <person name="Yanf M."/>
            <person name="Daum C."/>
            <person name="Ng V."/>
            <person name="Clum A."/>
            <person name="Steindorff A."/>
            <person name="Ohm R."/>
            <person name="Martin F."/>
            <person name="Silar P."/>
            <person name="Natvig D."/>
            <person name="Lalanne C."/>
            <person name="Gautier V."/>
            <person name="Ament-velasquez S.L."/>
            <person name="Kruys A."/>
            <person name="Hutchinson M.I."/>
            <person name="Powell A.J."/>
            <person name="Barry K."/>
            <person name="Miller A.N."/>
            <person name="Grigoriev I.V."/>
            <person name="Debuchy R."/>
            <person name="Gladieux P."/>
            <person name="Thoren M.H."/>
            <person name="Johannesson H."/>
        </authorList>
    </citation>
    <scope>NUCLEOTIDE SEQUENCE</scope>
    <source>
        <strain evidence="1">FGSC 1904</strain>
    </source>
</reference>
<evidence type="ECO:0000313" key="1">
    <source>
        <dbReference type="EMBL" id="KAK3399372.1"/>
    </source>
</evidence>
<dbReference type="Proteomes" id="UP001281003">
    <property type="component" value="Unassembled WGS sequence"/>
</dbReference>
<comment type="caution">
    <text evidence="1">The sequence shown here is derived from an EMBL/GenBank/DDBJ whole genome shotgun (WGS) entry which is preliminary data.</text>
</comment>
<sequence length="452" mass="52688">MNRPKTRSHEYEPSNLLINHESVLRRTDAIIDKYLLPQATFLRQNVINALHTASGKVDLKRLALLNPSWPRFLFPLVFAPYPGGHSNDSCKLISLHGCMELLENEGVGYKMGYAAQVLSYLSADDLFAVLKSLPGSAERMWLRGSLQVYDRILHLYGVMEDEWARNICRGILENKEAWEPLRDLDWSRNREILETYEFREPDIGIYKDDMVEILPWWTPRRLSASSHQDMPRGFEAGILDAAHNHELLRREQLIKLVYEECAADSAKDWNEAITSLMNGRIPSYRPDSWMPWPRVLFPIIQGRASLGRTYRGVDVNSFAECIDLLRDPVYGFRLGYAVQTLHDMKPEEIKEIRRSIKDVADREWVVGWMRLFDRVLNLHGVENNKEARKLCKETLSLLQYWEKPEVVWDHKECIIETKGEKKFYLGERLKEREDLLPEWLMIRSCKAGSVRG</sequence>
<dbReference type="EMBL" id="JAUTDP010000005">
    <property type="protein sequence ID" value="KAK3399372.1"/>
    <property type="molecule type" value="Genomic_DNA"/>
</dbReference>
<accession>A0AAE0PGE5</accession>
<name>A0AAE0PGE5_SORBR</name>
<protein>
    <submittedName>
        <fullName evidence="1">Uncharacterized protein</fullName>
    </submittedName>
</protein>